<dbReference type="Proteomes" id="UP001320706">
    <property type="component" value="Unassembled WGS sequence"/>
</dbReference>
<evidence type="ECO:0000313" key="1">
    <source>
        <dbReference type="EMBL" id="KAK8219353.1"/>
    </source>
</evidence>
<protein>
    <submittedName>
        <fullName evidence="1">Uncharacterized protein</fullName>
    </submittedName>
</protein>
<evidence type="ECO:0000313" key="2">
    <source>
        <dbReference type="Proteomes" id="UP001320706"/>
    </source>
</evidence>
<reference evidence="1" key="1">
    <citation type="submission" date="2024-02" db="EMBL/GenBank/DDBJ databases">
        <title>Metagenome Assembled Genome of Zalaria obscura JY119.</title>
        <authorList>
            <person name="Vighnesh L."/>
            <person name="Jagadeeshwari U."/>
            <person name="Venkata Ramana C."/>
            <person name="Sasikala C."/>
        </authorList>
    </citation>
    <scope>NUCLEOTIDE SEQUENCE</scope>
    <source>
        <strain evidence="1">JY119</strain>
    </source>
</reference>
<name>A0ACC3SLK3_9PEZI</name>
<sequence length="620" mass="70184">MVSYLPQDAVDEDAVITPSPPVTAFQESHIQDNNGNPRETQNPDEHLENQYSHAGDKIDTEPLGLQSSNQAEHPEGAEIRRQVEFYFSDENLPGDAHLLGHCGGAENRPVSINRICGFKKMRRFKPRQAVIAFLRKSTFLEVVDDKYIRRRVPLSIEPRAVPEKIFQQLPDDKPWITKAFLKPTGFEEFYAEAPVTPAIYEEERGLYDPDITFFSRIETAIQRYCARRKFHQANAHIFDAYLQFGGIDSGQKQFGGGISKKDLEDKDAAEIAAITARHFVSEDVQNEDEAEVDFETLAKGFLSSYFPLHFDCSTHEAVNKCTNLLRNFYNYLLHHDVCPEYNHQINAARKSCDQADKELVIVDTAALLLPGDFNLACSTLHGGNYAGVYGGDQTWDGAEQLGFSDADANRIFMFSLAAYGTDEQLSYIEAIPTLTVVREEFVCLEVTAIELPNFETRKFFDTERLRNTELLRPLGRLHCRRWSYELMPEYLRPSHADDDAEGDYIFILETEILEHCFPGMKIKAKVHELDVGVQWLDSVQAVHPSFYTYLPNELPKKKRELGVMEGMEATEVGAERTEESAPEREEIERMVQITEWNGDRGEAGQVDDGDQPGTDGSAAG</sequence>
<keyword evidence="2" id="KW-1185">Reference proteome</keyword>
<proteinExistence type="predicted"/>
<gene>
    <name evidence="1" type="ORF">M8818_001087</name>
</gene>
<comment type="caution">
    <text evidence="1">The sequence shown here is derived from an EMBL/GenBank/DDBJ whole genome shotgun (WGS) entry which is preliminary data.</text>
</comment>
<dbReference type="EMBL" id="JAMKPW020000004">
    <property type="protein sequence ID" value="KAK8219353.1"/>
    <property type="molecule type" value="Genomic_DNA"/>
</dbReference>
<organism evidence="1 2">
    <name type="scientific">Zalaria obscura</name>
    <dbReference type="NCBI Taxonomy" id="2024903"/>
    <lineage>
        <taxon>Eukaryota</taxon>
        <taxon>Fungi</taxon>
        <taxon>Dikarya</taxon>
        <taxon>Ascomycota</taxon>
        <taxon>Pezizomycotina</taxon>
        <taxon>Dothideomycetes</taxon>
        <taxon>Dothideomycetidae</taxon>
        <taxon>Dothideales</taxon>
        <taxon>Zalariaceae</taxon>
        <taxon>Zalaria</taxon>
    </lineage>
</organism>
<accession>A0ACC3SLK3</accession>